<dbReference type="PANTHER" id="PTHR39420:SF2">
    <property type="entry name" value="HYDROLASE"/>
    <property type="match status" value="1"/>
</dbReference>
<dbReference type="EMBL" id="MWWS01000009">
    <property type="protein sequence ID" value="OZG48704.1"/>
    <property type="molecule type" value="Genomic_DNA"/>
</dbReference>
<dbReference type="InterPro" id="IPR018766">
    <property type="entry name" value="Zinicin_2"/>
</dbReference>
<gene>
    <name evidence="2" type="ORF">BOCO_1400</name>
</gene>
<sequence>MDENAIHQWMLECFGPIQGEMAWKQFSQLPEEMRQHIIAQNGNQLPDPAQVKAMLSAFTMGGLNTPGDMQKAAEDGPINVKLAKALALNQVQSKDSESVVSAAQAEQVSKAMSEANLWLDAVSSFDPASGKPDALTRASWVEESLASWAKFAAPVARSMNQALLQVLGSRFGNLPEGEISGMFAGPIPIPIPEGLKDPKTLISLLGNTAFAIQLGQAAGEMSSEVHGSFDQGIALSKNSAGGLIAQNAAEYAASLELDPEEVLNFLALHEAAHARLYGSVPWLMPRFEALISKYARGIDIDLDAMQDQIDQAVGLDPESMAGAINLGKVGMQDTEEQKEAMNSLETLLALVDGWVDCVVWRAGMAHLPHLEQLREMMRRQRAVGGPAEHTFETLIGLQLRPRRLREAADVWEQLTVRSSIQERDALWSHPDLLPQLPNDNPTDISVIEETGTPDSGKIPTHHADSQSSSQANQPQSAPSRIDWDAELNKLLDDDAHSGDKGATNNEDQPGDTGEDNHPKQD</sequence>
<dbReference type="GO" id="GO:0016787">
    <property type="term" value="F:hydrolase activity"/>
    <property type="evidence" value="ECO:0007669"/>
    <property type="project" value="UniProtKB-KW"/>
</dbReference>
<keyword evidence="2" id="KW-0378">Hydrolase</keyword>
<dbReference type="AlphaFoldDB" id="A0A261EPC5"/>
<comment type="caution">
    <text evidence="2">The sequence shown here is derived from an EMBL/GenBank/DDBJ whole genome shotgun (WGS) entry which is preliminary data.</text>
</comment>
<dbReference type="InterPro" id="IPR042271">
    <property type="entry name" value="Zinicin_2_N"/>
</dbReference>
<dbReference type="Proteomes" id="UP000216004">
    <property type="component" value="Unassembled WGS sequence"/>
</dbReference>
<feature type="region of interest" description="Disordered" evidence="1">
    <location>
        <begin position="430"/>
        <end position="521"/>
    </location>
</feature>
<dbReference type="RefSeq" id="WP_094723620.1">
    <property type="nucleotide sequence ID" value="NZ_MWWS01000009.1"/>
</dbReference>
<evidence type="ECO:0000313" key="2">
    <source>
        <dbReference type="EMBL" id="OZG48704.1"/>
    </source>
</evidence>
<organism evidence="2 3">
    <name type="scientific">Bombiscardovia coagulans</name>
    <dbReference type="NCBI Taxonomy" id="686666"/>
    <lineage>
        <taxon>Bacteria</taxon>
        <taxon>Bacillati</taxon>
        <taxon>Actinomycetota</taxon>
        <taxon>Actinomycetes</taxon>
        <taxon>Bifidobacteriales</taxon>
        <taxon>Bifidobacteriaceae</taxon>
        <taxon>Bombiscardovia</taxon>
    </lineage>
</organism>
<feature type="compositionally biased region" description="Low complexity" evidence="1">
    <location>
        <begin position="465"/>
        <end position="479"/>
    </location>
</feature>
<name>A0A261EPC5_9BIFI</name>
<feature type="compositionally biased region" description="Low complexity" evidence="1">
    <location>
        <begin position="430"/>
        <end position="441"/>
    </location>
</feature>
<proteinExistence type="predicted"/>
<dbReference type="NCBIfam" id="TIGR03624">
    <property type="entry name" value="putative hydrolase"/>
    <property type="match status" value="1"/>
</dbReference>
<dbReference type="PANTHER" id="PTHR39420">
    <property type="match status" value="1"/>
</dbReference>
<protein>
    <submittedName>
        <fullName evidence="2">Hydrolase</fullName>
    </submittedName>
</protein>
<keyword evidence="3" id="KW-1185">Reference proteome</keyword>
<feature type="compositionally biased region" description="Basic and acidic residues" evidence="1">
    <location>
        <begin position="481"/>
        <end position="499"/>
    </location>
</feature>
<dbReference type="Pfam" id="PF10103">
    <property type="entry name" value="Zincin_2"/>
    <property type="match status" value="1"/>
</dbReference>
<accession>A0A261EPC5</accession>
<evidence type="ECO:0000313" key="3">
    <source>
        <dbReference type="Proteomes" id="UP000216004"/>
    </source>
</evidence>
<reference evidence="2 3" key="1">
    <citation type="journal article" date="2017" name="BMC Genomics">
        <title>Comparative genomic and phylogenomic analyses of the Bifidobacteriaceae family.</title>
        <authorList>
            <person name="Lugli G.A."/>
            <person name="Milani C."/>
            <person name="Turroni F."/>
            <person name="Duranti S."/>
            <person name="Mancabelli L."/>
            <person name="Mangifesta M."/>
            <person name="Ferrario C."/>
            <person name="Modesto M."/>
            <person name="Mattarelli P."/>
            <person name="Jiri K."/>
            <person name="van Sinderen D."/>
            <person name="Ventura M."/>
        </authorList>
    </citation>
    <scope>NUCLEOTIDE SEQUENCE [LARGE SCALE GENOMIC DNA]</scope>
    <source>
        <strain evidence="2 3">DSM 22924</strain>
    </source>
</reference>
<dbReference type="OrthoDB" id="8478472at2"/>
<dbReference type="Gene3D" id="1.20.150.30">
    <property type="entry name" value="Zincin-like metallopeptidase, N-terminal domain"/>
    <property type="match status" value="1"/>
</dbReference>
<evidence type="ECO:0000256" key="1">
    <source>
        <dbReference type="SAM" id="MobiDB-lite"/>
    </source>
</evidence>
<dbReference type="SUPFAM" id="SSF55486">
    <property type="entry name" value="Metalloproteases ('zincins'), catalytic domain"/>
    <property type="match status" value="1"/>
</dbReference>